<organism evidence="3">
    <name type="scientific">Chaetomium thermophilum (strain DSM 1495 / CBS 144.50 / IMI 039719)</name>
    <name type="common">Thermochaetoides thermophila</name>
    <dbReference type="NCBI Taxonomy" id="759272"/>
    <lineage>
        <taxon>Eukaryota</taxon>
        <taxon>Fungi</taxon>
        <taxon>Dikarya</taxon>
        <taxon>Ascomycota</taxon>
        <taxon>Pezizomycotina</taxon>
        <taxon>Sordariomycetes</taxon>
        <taxon>Sordariomycetidae</taxon>
        <taxon>Sordariales</taxon>
        <taxon>Chaetomiaceae</taxon>
        <taxon>Thermochaetoides</taxon>
    </lineage>
</organism>
<dbReference type="OMA" id="IHVFEWG"/>
<dbReference type="AlphaFoldDB" id="G0S1P2"/>
<dbReference type="EMBL" id="GL988039">
    <property type="protein sequence ID" value="EGS22952.1"/>
    <property type="molecule type" value="Genomic_DNA"/>
</dbReference>
<proteinExistence type="predicted"/>
<evidence type="ECO:0000313" key="3">
    <source>
        <dbReference type="Proteomes" id="UP000008066"/>
    </source>
</evidence>
<keyword evidence="3" id="KW-1185">Reference proteome</keyword>
<dbReference type="PANTHER" id="PTHR43139:SF65">
    <property type="entry name" value="HYDROLASE FAMILY PROTEIN, PUTATIVE (AFU_ORTHOLOGUE AFUA_6G07060)-RELATED"/>
    <property type="match status" value="1"/>
</dbReference>
<feature type="domain" description="AB hydrolase-1" evidence="1">
    <location>
        <begin position="113"/>
        <end position="405"/>
    </location>
</feature>
<dbReference type="GeneID" id="18255469"/>
<evidence type="ECO:0000259" key="1">
    <source>
        <dbReference type="Pfam" id="PF00561"/>
    </source>
</evidence>
<dbReference type="InterPro" id="IPR000073">
    <property type="entry name" value="AB_hydrolase_1"/>
</dbReference>
<dbReference type="Proteomes" id="UP000008066">
    <property type="component" value="Unassembled WGS sequence"/>
</dbReference>
<protein>
    <submittedName>
        <fullName evidence="2">Transcription factor regA-like protein</fullName>
    </submittedName>
</protein>
<name>G0S1P2_CHATD</name>
<dbReference type="eggNOG" id="ENOG502S1BG">
    <property type="taxonomic scope" value="Eukaryota"/>
</dbReference>
<dbReference type="InterPro" id="IPR052370">
    <property type="entry name" value="Meta-cleavage_hydrolase"/>
</dbReference>
<dbReference type="SUPFAM" id="SSF53474">
    <property type="entry name" value="alpha/beta-Hydrolases"/>
    <property type="match status" value="1"/>
</dbReference>
<dbReference type="PANTHER" id="PTHR43139">
    <property type="entry name" value="SI:DKEY-122A22.2"/>
    <property type="match status" value="1"/>
</dbReference>
<dbReference type="OrthoDB" id="408373at2759"/>
<dbReference type="KEGG" id="cthr:CTHT_0014310"/>
<sequence>MSTWASLPFRVRNSGSAPEGSSIALSLAVAAGLAILVRTTRNLLQSNPDPDRKYNLPPNVIPSPRLTQLPSLTPTEVATLPYPPDVLPGARDVPTPYGTIHVFEWGPVDGEKVLLLHGISTPCLALGSVAEELVRRGYRVMLFDWFGRGWSDAPVPGLGLGGTEFDVRLYMTQILLVLASSPLPWTGNDGFHLVGYSLGGGVGAAFARWYPRMVKSLVVVAGGGLIRKDHVSWSSRILYSAGWLPEAFVRCKQKNEKHKNSDVNGGHGWDDSVLLASRPGYTVSSVMRWQLRHHEGFIPAFISSIRYAPIYEQTNDWCELGRLLAERREKKQRAVAVLEGSKWEDVGMEEEQELPGLRAGKILFVLGADDPVIVKEEVLHDATAVLGEDGFDAVILNCGHELVMSNGAQVAAVMDGFWKRM</sequence>
<dbReference type="GO" id="GO:0005783">
    <property type="term" value="C:endoplasmic reticulum"/>
    <property type="evidence" value="ECO:0007669"/>
    <property type="project" value="TreeGrafter"/>
</dbReference>
<dbReference type="Gene3D" id="3.40.50.1820">
    <property type="entry name" value="alpha/beta hydrolase"/>
    <property type="match status" value="1"/>
</dbReference>
<dbReference type="InterPro" id="IPR029058">
    <property type="entry name" value="AB_hydrolase_fold"/>
</dbReference>
<accession>G0S1P2</accession>
<dbReference type="HOGENOM" id="CLU_020336_11_1_1"/>
<reference evidence="2 3" key="1">
    <citation type="journal article" date="2011" name="Cell">
        <title>Insight into structure and assembly of the nuclear pore complex by utilizing the genome of a eukaryotic thermophile.</title>
        <authorList>
            <person name="Amlacher S."/>
            <person name="Sarges P."/>
            <person name="Flemming D."/>
            <person name="van Noort V."/>
            <person name="Kunze R."/>
            <person name="Devos D.P."/>
            <person name="Arumugam M."/>
            <person name="Bork P."/>
            <person name="Hurt E."/>
        </authorList>
    </citation>
    <scope>NUCLEOTIDE SEQUENCE [LARGE SCALE GENOMIC DNA]</scope>
    <source>
        <strain evidence="3">DSM 1495 / CBS 144.50 / IMI 039719</strain>
    </source>
</reference>
<dbReference type="RefSeq" id="XP_006691944.1">
    <property type="nucleotide sequence ID" value="XM_006691881.1"/>
</dbReference>
<gene>
    <name evidence="2" type="ORF">CTHT_0014310</name>
</gene>
<dbReference type="Pfam" id="PF00561">
    <property type="entry name" value="Abhydrolase_1"/>
    <property type="match status" value="1"/>
</dbReference>
<evidence type="ECO:0000313" key="2">
    <source>
        <dbReference type="EMBL" id="EGS22952.1"/>
    </source>
</evidence>